<dbReference type="GO" id="GO:0046872">
    <property type="term" value="F:metal ion binding"/>
    <property type="evidence" value="ECO:0007669"/>
    <property type="project" value="UniProtKB-KW"/>
</dbReference>
<dbReference type="STRING" id="6183.A0A3Q0KNQ2"/>
<sequence length="1278" mass="147437">MNDYIYTLPITQQFKNINNNNDNFYSTSFTTTIAPTTSTRTNTSPTGTITVNKTVLCNDVSNDQKDYCYNYTTEPQQFESIPLSLFNIQKQNDPIVNDEYYVSDGNLLNNNNHSDYHNILPTQSYPFYPVKYNELTKDVYNSIQTSSFDKNDLDIQTQPKYMNDNIHHNDKSIQLPTTDTYEYQQQVTPIINEQYLYTTNILDKFITKNDWNQQTIITESSNLIKCKTQNSLCHTSYSKNSTGFICLNENNHLEHQRLPHLTSDLDCHIPNLSDYSIKSKNDEVNTSQTKSTYPLPTELNRKRKSSNHIALEKSISLFHDQHSSLSKYHHTLKTNRPTHKFTYHSTNTYNANGNYTTCNNVTRHLKSLQNKHITPDNTCCHTYDSYIHNENLLESFNNKTSSKVKNQTIIPSSSSSSNSILSRSPYKCRKCKGHGMSEPVRQHKRNCPYRDCTCDMCYLVEKGRRIVAQQIALFRDQKNNVQKLSYQKDRSIKNIIIKESLNNINEDNGPHCRRCRNHGHNISWKGHKKTCPYKECYCDQCILISLRKSNEKDLREVTQEFIDSQPENGEKKTSTKNTSANYETNTCSFNEKCHIINSNFSSTTSEDYNHNASYNPYSNNDPVVSFGENCKAHDSFYPPLVNKTCVNSLIHHLVTSSTTTTLDPFCTTHISKCENKQIYCSSTTSSHLKSIENPNLEPSTYREAFNNITKPFNFSENTNSLNFDKNEFNSQKIPDKTEFIFQNNHNCFSSFDCPTSLISSTISTNKIHESDHNTSQFLEFNSTQTFCNSNNNTGSSIMRTKYDTIVNPNTSFKTNYLNDFEVNSTNHNSEQFLSDQSIEINKSMLENKYHESYITDCSQDVPMDCINSSNDHFKNLDQQLKTNYSYPSQFNKEYINSNFYHLQGYQKPNPSSLISSSTLRKNTITDYIYHSEEKNTIYPTDYLSHSVNLNEDKLIRPTTNHAAALAAAAAAAVAFHHEVVCQQKHQEEYTQHIEDIKQVYKQSDVQLEQQNLFNTNITTITTTTTTTTDTISNMNNNHNINSMKDGLNMIQESINTPLNFLNMSNMLNDEKQNYSNDHLLITSPLIQSIQTNYKQKIMKLNENSLKNYKNSLNLSNNNQYNYNLDLFTHYSLDSNKQPPQQQPPPPQQQPQQPQQQQYLTKDTLNIHNYNTIKYNNITDYIQYNSNIKLNHEINKLQIIHLTNAIILPSKQSSLKQLPYEYNNNNNTNTTTTTTTTTTTNNNNGNNNDNATWNSLPNECNNLFKKFDVSPHVFKHIGL</sequence>
<reference evidence="8" key="1">
    <citation type="journal article" date="2012" name="PLoS Negl. Trop. Dis.">
        <title>A systematically improved high quality genome and transcriptome of the human blood fluke Schistosoma mansoni.</title>
        <authorList>
            <person name="Protasio A.V."/>
            <person name="Tsai I.J."/>
            <person name="Babbage A."/>
            <person name="Nichol S."/>
            <person name="Hunt M."/>
            <person name="Aslett M.A."/>
            <person name="De Silva N."/>
            <person name="Velarde G.S."/>
            <person name="Anderson T.J."/>
            <person name="Clark R.C."/>
            <person name="Davidson C."/>
            <person name="Dillon G.P."/>
            <person name="Holroyd N.E."/>
            <person name="LoVerde P.T."/>
            <person name="Lloyd C."/>
            <person name="McQuillan J."/>
            <person name="Oliveira G."/>
            <person name="Otto T.D."/>
            <person name="Parker-Manuel S.J."/>
            <person name="Quail M.A."/>
            <person name="Wilson R.A."/>
            <person name="Zerlotini A."/>
            <person name="Dunne D.W."/>
            <person name="Berriman M."/>
        </authorList>
    </citation>
    <scope>NUCLEOTIDE SEQUENCE [LARGE SCALE GENOMIC DNA]</scope>
    <source>
        <strain evidence="8">Puerto Rican</strain>
    </source>
</reference>
<dbReference type="Pfam" id="PF00751">
    <property type="entry name" value="DM"/>
    <property type="match status" value="2"/>
</dbReference>
<feature type="domain" description="DM" evidence="7">
    <location>
        <begin position="512"/>
        <end position="556"/>
    </location>
</feature>
<feature type="DNA-binding region" description="DM" evidence="5">
    <location>
        <begin position="428"/>
        <end position="475"/>
    </location>
</feature>
<dbReference type="Gene3D" id="4.10.1040.10">
    <property type="entry name" value="DM DNA-binding domain"/>
    <property type="match status" value="2"/>
</dbReference>
<comment type="subcellular location">
    <subcellularLocation>
        <location evidence="5">Nucleus</location>
    </subcellularLocation>
</comment>
<dbReference type="PROSITE" id="PS50809">
    <property type="entry name" value="DM_2"/>
    <property type="match status" value="2"/>
</dbReference>
<evidence type="ECO:0000256" key="3">
    <source>
        <dbReference type="ARBA" id="ARBA00023125"/>
    </source>
</evidence>
<dbReference type="InterPro" id="IPR001275">
    <property type="entry name" value="DM_DNA-bd"/>
</dbReference>
<evidence type="ECO:0000256" key="5">
    <source>
        <dbReference type="PROSITE-ProRule" id="PRU00070"/>
    </source>
</evidence>
<evidence type="ECO:0000256" key="6">
    <source>
        <dbReference type="SAM" id="MobiDB-lite"/>
    </source>
</evidence>
<dbReference type="PANTHER" id="PTHR12322:SF116">
    <property type="entry name" value="DOUBLESEX-MAB RELATED 99B"/>
    <property type="match status" value="1"/>
</dbReference>
<dbReference type="Proteomes" id="UP000008854">
    <property type="component" value="Unassembled WGS sequence"/>
</dbReference>
<dbReference type="PANTHER" id="PTHR12322">
    <property type="entry name" value="DOUBLESEX AND MAB-3 RELATED TRANSCRIPTION FACTOR DMRT"/>
    <property type="match status" value="1"/>
</dbReference>
<feature type="region of interest" description="Disordered" evidence="6">
    <location>
        <begin position="1131"/>
        <end position="1157"/>
    </location>
</feature>
<keyword evidence="2 5" id="KW-0862">Zinc</keyword>
<evidence type="ECO:0000256" key="4">
    <source>
        <dbReference type="ARBA" id="ARBA00023242"/>
    </source>
</evidence>
<organism evidence="8 9">
    <name type="scientific">Schistosoma mansoni</name>
    <name type="common">Blood fluke</name>
    <dbReference type="NCBI Taxonomy" id="6183"/>
    <lineage>
        <taxon>Eukaryota</taxon>
        <taxon>Metazoa</taxon>
        <taxon>Spiralia</taxon>
        <taxon>Lophotrochozoa</taxon>
        <taxon>Platyhelminthes</taxon>
        <taxon>Trematoda</taxon>
        <taxon>Digenea</taxon>
        <taxon>Strigeidida</taxon>
        <taxon>Schistosomatoidea</taxon>
        <taxon>Schistosomatidae</taxon>
        <taxon>Schistosoma</taxon>
    </lineage>
</organism>
<dbReference type="AlphaFoldDB" id="A0A3Q0KNQ2"/>
<keyword evidence="8" id="KW-1185">Reference proteome</keyword>
<dbReference type="PROSITE" id="PS40000">
    <property type="entry name" value="DM_1"/>
    <property type="match status" value="2"/>
</dbReference>
<evidence type="ECO:0000256" key="2">
    <source>
        <dbReference type="ARBA" id="ARBA00022833"/>
    </source>
</evidence>
<dbReference type="SUPFAM" id="SSF82927">
    <property type="entry name" value="Cysteine-rich DNA binding domain, (DM domain)"/>
    <property type="match status" value="2"/>
</dbReference>
<dbReference type="GO" id="GO:0000978">
    <property type="term" value="F:RNA polymerase II cis-regulatory region sequence-specific DNA binding"/>
    <property type="evidence" value="ECO:0007669"/>
    <property type="project" value="TreeGrafter"/>
</dbReference>
<evidence type="ECO:0000256" key="1">
    <source>
        <dbReference type="ARBA" id="ARBA00022723"/>
    </source>
</evidence>
<dbReference type="GO" id="GO:0005634">
    <property type="term" value="C:nucleus"/>
    <property type="evidence" value="ECO:0007669"/>
    <property type="project" value="UniProtKB-SubCell"/>
</dbReference>
<keyword evidence="4 5" id="KW-0539">Nucleus</keyword>
<dbReference type="SMART" id="SM00301">
    <property type="entry name" value="DM"/>
    <property type="match status" value="2"/>
</dbReference>
<dbReference type="GO" id="GO:0007548">
    <property type="term" value="P:sex differentiation"/>
    <property type="evidence" value="ECO:0007669"/>
    <property type="project" value="TreeGrafter"/>
</dbReference>
<evidence type="ECO:0000313" key="8">
    <source>
        <dbReference type="Proteomes" id="UP000008854"/>
    </source>
</evidence>
<protein>
    <submittedName>
        <fullName evidence="9">DM domain-containing protein</fullName>
    </submittedName>
</protein>
<feature type="domain" description="DM" evidence="7">
    <location>
        <begin position="428"/>
        <end position="475"/>
    </location>
</feature>
<name>A0A3Q0KNQ2_SCHMA</name>
<dbReference type="WBParaSite" id="Smp_143190.1">
    <property type="protein sequence ID" value="Smp_143190.1"/>
    <property type="gene ID" value="Smp_143190"/>
</dbReference>
<dbReference type="GO" id="GO:0000981">
    <property type="term" value="F:DNA-binding transcription factor activity, RNA polymerase II-specific"/>
    <property type="evidence" value="ECO:0007669"/>
    <property type="project" value="TreeGrafter"/>
</dbReference>
<reference evidence="9" key="2">
    <citation type="submission" date="2018-12" db="UniProtKB">
        <authorList>
            <consortium name="WormBaseParasite"/>
        </authorList>
    </citation>
    <scope>IDENTIFICATION</scope>
    <source>
        <strain evidence="9">Puerto Rican</strain>
    </source>
</reference>
<feature type="region of interest" description="Disordered" evidence="6">
    <location>
        <begin position="560"/>
        <end position="580"/>
    </location>
</feature>
<proteinExistence type="predicted"/>
<feature type="DNA-binding region" description="DM" evidence="5">
    <location>
        <begin position="512"/>
        <end position="556"/>
    </location>
</feature>
<dbReference type="InterPro" id="IPR026607">
    <property type="entry name" value="DMRT"/>
</dbReference>
<keyword evidence="1 5" id="KW-0479">Metal-binding</keyword>
<evidence type="ECO:0000313" key="9">
    <source>
        <dbReference type="WBParaSite" id="Smp_143190.1"/>
    </source>
</evidence>
<accession>A0A3Q0KNQ2</accession>
<dbReference type="InterPro" id="IPR036407">
    <property type="entry name" value="DM_DNA-bd_sf"/>
</dbReference>
<keyword evidence="3 5" id="KW-0238">DNA-binding</keyword>
<evidence type="ECO:0000259" key="7">
    <source>
        <dbReference type="PROSITE" id="PS50809"/>
    </source>
</evidence>
<dbReference type="InParanoid" id="A0A3Q0KNQ2"/>